<evidence type="ECO:0000256" key="2">
    <source>
        <dbReference type="SAM" id="Phobius"/>
    </source>
</evidence>
<evidence type="ECO:0000313" key="3">
    <source>
        <dbReference type="EMBL" id="KAF5405816.1"/>
    </source>
</evidence>
<dbReference type="Proteomes" id="UP000748531">
    <property type="component" value="Unassembled WGS sequence"/>
</dbReference>
<sequence length="375" mass="42689">MNLHKMEHVPTELDVLLLGLKNMSTEYNNGDWKIEKSQFDHNNCLDAQPSRSTPSLQNNDHLIEDGITSSSDSRARLPWREVETDCSLECDAKLRPMSSTDLGLDASLTAVIGDFETARSGSPWTSYLRMSDAQSPATDRQAKRLASVDSEAEFSMHHQEPDYAHHKHYLHQHHYHTPCNLINDDSQASSFFDSPIHRDVVQCNSHDHAGLENESHFRDNYPHHHHHYHYPHHHHNHHHYHARTSPSKPLDPVRDEDDLMPPEGHQQYPFLSDAVHPEHNSINGKLTSSEYTFSNELNSQSEFHEALYRLRTPLTACVSAPLNDEPPNCQRMLSVIGIFLCGFYVGSITSLNPIATTKGDSLRKLLWKCAYGCCP</sequence>
<feature type="compositionally biased region" description="Basic residues" evidence="1">
    <location>
        <begin position="230"/>
        <end position="242"/>
    </location>
</feature>
<keyword evidence="2" id="KW-1133">Transmembrane helix</keyword>
<keyword evidence="4" id="KW-1185">Reference proteome</keyword>
<organism evidence="3 4">
    <name type="scientific">Paragonimus heterotremus</name>
    <dbReference type="NCBI Taxonomy" id="100268"/>
    <lineage>
        <taxon>Eukaryota</taxon>
        <taxon>Metazoa</taxon>
        <taxon>Spiralia</taxon>
        <taxon>Lophotrochozoa</taxon>
        <taxon>Platyhelminthes</taxon>
        <taxon>Trematoda</taxon>
        <taxon>Digenea</taxon>
        <taxon>Plagiorchiida</taxon>
        <taxon>Troglotremata</taxon>
        <taxon>Troglotrematidae</taxon>
        <taxon>Paragonimus</taxon>
    </lineage>
</organism>
<keyword evidence="2" id="KW-0812">Transmembrane</keyword>
<proteinExistence type="predicted"/>
<accession>A0A8J4WKX1</accession>
<name>A0A8J4WKX1_9TREM</name>
<feature type="region of interest" description="Disordered" evidence="1">
    <location>
        <begin position="230"/>
        <end position="252"/>
    </location>
</feature>
<dbReference type="AlphaFoldDB" id="A0A8J4WKX1"/>
<protein>
    <submittedName>
        <fullName evidence="3">Uncharacterized protein</fullName>
    </submittedName>
</protein>
<dbReference type="EMBL" id="LUCH01000196">
    <property type="protein sequence ID" value="KAF5405816.1"/>
    <property type="molecule type" value="Genomic_DNA"/>
</dbReference>
<evidence type="ECO:0000313" key="4">
    <source>
        <dbReference type="Proteomes" id="UP000748531"/>
    </source>
</evidence>
<gene>
    <name evidence="3" type="ORF">PHET_00627</name>
</gene>
<feature type="transmembrane region" description="Helical" evidence="2">
    <location>
        <begin position="332"/>
        <end position="355"/>
    </location>
</feature>
<dbReference type="OrthoDB" id="6240643at2759"/>
<keyword evidence="2" id="KW-0472">Membrane</keyword>
<evidence type="ECO:0000256" key="1">
    <source>
        <dbReference type="SAM" id="MobiDB-lite"/>
    </source>
</evidence>
<reference evidence="3" key="1">
    <citation type="submission" date="2019-05" db="EMBL/GenBank/DDBJ databases">
        <title>Annotation for the trematode Paragonimus heterotremus.</title>
        <authorList>
            <person name="Choi Y.-J."/>
        </authorList>
    </citation>
    <scope>NUCLEOTIDE SEQUENCE</scope>
    <source>
        <strain evidence="3">LC</strain>
    </source>
</reference>
<comment type="caution">
    <text evidence="3">The sequence shown here is derived from an EMBL/GenBank/DDBJ whole genome shotgun (WGS) entry which is preliminary data.</text>
</comment>